<dbReference type="PROSITE" id="PS50163">
    <property type="entry name" value="RECA_3"/>
    <property type="match status" value="1"/>
</dbReference>
<evidence type="ECO:0000256" key="3">
    <source>
        <dbReference type="ARBA" id="ARBA00022741"/>
    </source>
</evidence>
<dbReference type="OrthoDB" id="10251254at2759"/>
<feature type="domain" description="RecA family profile 1" evidence="10">
    <location>
        <begin position="133"/>
        <end position="304"/>
    </location>
</feature>
<keyword evidence="5 8" id="KW-0238">DNA-binding</keyword>
<feature type="compositionally biased region" description="Low complexity" evidence="9">
    <location>
        <begin position="32"/>
        <end position="48"/>
    </location>
</feature>
<dbReference type="Proteomes" id="UP000218231">
    <property type="component" value="Unassembled WGS sequence"/>
</dbReference>
<name>A0A2A2JAI1_9BILA</name>
<dbReference type="GO" id="GO:0005524">
    <property type="term" value="F:ATP binding"/>
    <property type="evidence" value="ECO:0007669"/>
    <property type="project" value="UniProtKB-KW"/>
</dbReference>
<evidence type="ECO:0000259" key="10">
    <source>
        <dbReference type="PROSITE" id="PS50162"/>
    </source>
</evidence>
<dbReference type="FunFam" id="3.40.50.300:FF:002052">
    <property type="entry name" value="DNA repair protein RAD51 homolog"/>
    <property type="match status" value="1"/>
</dbReference>
<accession>A0A2A2JAI1</accession>
<dbReference type="SMART" id="SM00382">
    <property type="entry name" value="AAA"/>
    <property type="match status" value="1"/>
</dbReference>
<evidence type="ECO:0000256" key="6">
    <source>
        <dbReference type="ARBA" id="ARBA00023242"/>
    </source>
</evidence>
<dbReference type="PIRSF" id="PIRSF005856">
    <property type="entry name" value="Rad51"/>
    <property type="match status" value="1"/>
</dbReference>
<sequence>MSGVAQKSRSKSGSGGGAMQMERDRQALQDVTQQQQNEETTENEAAQAEQHEEMLSYTPIQKLEQHGIAASDIKKIRQAGFNTVESVAMYPRKELLLVNGISEKKAEMIFNAATKFVPLGYTTASEIHVKRSQMVQIRTGSAALDRVLGGGIETGSITEVYGEFRTGKTQLCHSLAVICQLPVDMGGAEGKCLWIDTEGTFRPERLLAIASRFNMTGEDVLENVAVARSYNSEHMYQLAMTAGAMMSESRYALVIVDCATAQFRTEYTGRGELAARQMALAKFLRLLHNLCNEFGVAIVITNQVVASVDGGAGMYADPKKPVGGNIIAHMSTTRLYMKKGKAESRVCKVQQSPSLPEAEATFSITQQGIEDFKDKD</sequence>
<reference evidence="12 13" key="1">
    <citation type="journal article" date="2017" name="Curr. Biol.">
        <title>Genome architecture and evolution of a unichromosomal asexual nematode.</title>
        <authorList>
            <person name="Fradin H."/>
            <person name="Zegar C."/>
            <person name="Gutwein M."/>
            <person name="Lucas J."/>
            <person name="Kovtun M."/>
            <person name="Corcoran D."/>
            <person name="Baugh L.R."/>
            <person name="Kiontke K."/>
            <person name="Gunsalus K."/>
            <person name="Fitch D.H."/>
            <person name="Piano F."/>
        </authorList>
    </citation>
    <scope>NUCLEOTIDE SEQUENCE [LARGE SCALE GENOMIC DNA]</scope>
    <source>
        <strain evidence="12">PF1309</strain>
    </source>
</reference>
<feature type="region of interest" description="Disordered" evidence="9">
    <location>
        <begin position="1"/>
        <end position="52"/>
    </location>
</feature>
<dbReference type="GO" id="GO:0000794">
    <property type="term" value="C:condensed nuclear chromosome"/>
    <property type="evidence" value="ECO:0007669"/>
    <property type="project" value="TreeGrafter"/>
</dbReference>
<proteinExistence type="inferred from homology"/>
<dbReference type="Pfam" id="PF08423">
    <property type="entry name" value="Rad51"/>
    <property type="match status" value="1"/>
</dbReference>
<feature type="domain" description="RecA family profile 2" evidence="11">
    <location>
        <begin position="312"/>
        <end position="374"/>
    </location>
</feature>
<dbReference type="GO" id="GO:0003697">
    <property type="term" value="F:single-stranded DNA binding"/>
    <property type="evidence" value="ECO:0007669"/>
    <property type="project" value="InterPro"/>
</dbReference>
<dbReference type="SUPFAM" id="SSF52540">
    <property type="entry name" value="P-loop containing nucleoside triphosphate hydrolases"/>
    <property type="match status" value="1"/>
</dbReference>
<dbReference type="EMBL" id="LIAE01010566">
    <property type="protein sequence ID" value="PAV58683.1"/>
    <property type="molecule type" value="Genomic_DNA"/>
</dbReference>
<dbReference type="GO" id="GO:1990426">
    <property type="term" value="P:mitotic recombination-dependent replication fork processing"/>
    <property type="evidence" value="ECO:0007669"/>
    <property type="project" value="InterPro"/>
</dbReference>
<dbReference type="SUPFAM" id="SSF47794">
    <property type="entry name" value="Rad51 N-terminal domain-like"/>
    <property type="match status" value="1"/>
</dbReference>
<evidence type="ECO:0000256" key="1">
    <source>
        <dbReference type="ARBA" id="ARBA00004123"/>
    </source>
</evidence>
<keyword evidence="13" id="KW-1185">Reference proteome</keyword>
<dbReference type="GO" id="GO:0000730">
    <property type="term" value="P:DNA recombinase assembly"/>
    <property type="evidence" value="ECO:0007669"/>
    <property type="project" value="TreeGrafter"/>
</dbReference>
<dbReference type="InterPro" id="IPR003593">
    <property type="entry name" value="AAA+_ATPase"/>
</dbReference>
<dbReference type="InterPro" id="IPR020587">
    <property type="entry name" value="RecA_monomer-monomer_interface"/>
</dbReference>
<dbReference type="GO" id="GO:0003690">
    <property type="term" value="F:double-stranded DNA binding"/>
    <property type="evidence" value="ECO:0007669"/>
    <property type="project" value="InterPro"/>
</dbReference>
<dbReference type="InterPro" id="IPR016467">
    <property type="entry name" value="DNA_recomb/repair_RecA-like"/>
</dbReference>
<keyword evidence="4 7" id="KW-0067">ATP-binding</keyword>
<keyword evidence="6 8" id="KW-0539">Nucleus</keyword>
<keyword evidence="8" id="KW-0233">DNA recombination</keyword>
<dbReference type="InterPro" id="IPR020588">
    <property type="entry name" value="RecA_ATP-bd"/>
</dbReference>
<keyword evidence="8" id="KW-0227">DNA damage</keyword>
<evidence type="ECO:0000313" key="12">
    <source>
        <dbReference type="EMBL" id="PAV58683.1"/>
    </source>
</evidence>
<comment type="caution">
    <text evidence="12">The sequence shown here is derived from an EMBL/GenBank/DDBJ whole genome shotgun (WGS) entry which is preliminary data.</text>
</comment>
<evidence type="ECO:0000313" key="13">
    <source>
        <dbReference type="Proteomes" id="UP000218231"/>
    </source>
</evidence>
<evidence type="ECO:0000256" key="9">
    <source>
        <dbReference type="SAM" id="MobiDB-lite"/>
    </source>
</evidence>
<dbReference type="InterPro" id="IPR013632">
    <property type="entry name" value="Rad51_C"/>
</dbReference>
<dbReference type="Gene3D" id="1.10.150.20">
    <property type="entry name" value="5' to 3' exonuclease, C-terminal subdomain"/>
    <property type="match status" value="1"/>
</dbReference>
<dbReference type="NCBIfam" id="TIGR02239">
    <property type="entry name" value="recomb_RAD51"/>
    <property type="match status" value="1"/>
</dbReference>
<evidence type="ECO:0000256" key="4">
    <source>
        <dbReference type="ARBA" id="ARBA00022840"/>
    </source>
</evidence>
<dbReference type="PROSITE" id="PS50162">
    <property type="entry name" value="RECA_2"/>
    <property type="match status" value="1"/>
</dbReference>
<dbReference type="InterPro" id="IPR010995">
    <property type="entry name" value="DNA_repair_Rad51/TF_NusA_a-hlx"/>
</dbReference>
<evidence type="ECO:0000256" key="5">
    <source>
        <dbReference type="ARBA" id="ARBA00023125"/>
    </source>
</evidence>
<evidence type="ECO:0000256" key="7">
    <source>
        <dbReference type="RuleBase" id="RU003422"/>
    </source>
</evidence>
<keyword evidence="8" id="KW-0234">DNA repair</keyword>
<dbReference type="InterPro" id="IPR027417">
    <property type="entry name" value="P-loop_NTPase"/>
</dbReference>
<evidence type="ECO:0000256" key="2">
    <source>
        <dbReference type="ARBA" id="ARBA00007095"/>
    </source>
</evidence>
<dbReference type="GO" id="GO:0007131">
    <property type="term" value="P:reciprocal meiotic recombination"/>
    <property type="evidence" value="ECO:0007669"/>
    <property type="project" value="TreeGrafter"/>
</dbReference>
<dbReference type="GO" id="GO:0000150">
    <property type="term" value="F:DNA strand exchange activity"/>
    <property type="evidence" value="ECO:0007669"/>
    <property type="project" value="InterPro"/>
</dbReference>
<dbReference type="GO" id="GO:0006312">
    <property type="term" value="P:mitotic recombination"/>
    <property type="evidence" value="ECO:0007669"/>
    <property type="project" value="TreeGrafter"/>
</dbReference>
<comment type="subcellular location">
    <subcellularLocation>
        <location evidence="1 8">Nucleus</location>
    </subcellularLocation>
</comment>
<evidence type="ECO:0000256" key="8">
    <source>
        <dbReference type="RuleBase" id="RU364139"/>
    </source>
</evidence>
<evidence type="ECO:0000259" key="11">
    <source>
        <dbReference type="PROSITE" id="PS50163"/>
    </source>
</evidence>
<keyword evidence="3 7" id="KW-0547">Nucleotide-binding</keyword>
<dbReference type="GO" id="GO:0140664">
    <property type="term" value="F:ATP-dependent DNA damage sensor activity"/>
    <property type="evidence" value="ECO:0007669"/>
    <property type="project" value="InterPro"/>
</dbReference>
<protein>
    <recommendedName>
        <fullName evidence="8">DNA repair protein RAD51 homolog</fullName>
    </recommendedName>
</protein>
<dbReference type="GO" id="GO:0070192">
    <property type="term" value="P:chromosome organization involved in meiotic cell cycle"/>
    <property type="evidence" value="ECO:0007669"/>
    <property type="project" value="TreeGrafter"/>
</dbReference>
<dbReference type="FunFam" id="1.10.150.20:FF:000008">
    <property type="entry name" value="DNA repair protein RAD51 homolog"/>
    <property type="match status" value="1"/>
</dbReference>
<dbReference type="STRING" id="2018661.A0A2A2JAI1"/>
<dbReference type="Gene3D" id="3.40.50.300">
    <property type="entry name" value="P-loop containing nucleotide triphosphate hydrolases"/>
    <property type="match status" value="1"/>
</dbReference>
<organism evidence="12 13">
    <name type="scientific">Diploscapter pachys</name>
    <dbReference type="NCBI Taxonomy" id="2018661"/>
    <lineage>
        <taxon>Eukaryota</taxon>
        <taxon>Metazoa</taxon>
        <taxon>Ecdysozoa</taxon>
        <taxon>Nematoda</taxon>
        <taxon>Chromadorea</taxon>
        <taxon>Rhabditida</taxon>
        <taxon>Rhabditina</taxon>
        <taxon>Rhabditomorpha</taxon>
        <taxon>Rhabditoidea</taxon>
        <taxon>Rhabditidae</taxon>
        <taxon>Diploscapter</taxon>
    </lineage>
</organism>
<dbReference type="AlphaFoldDB" id="A0A2A2JAI1"/>
<dbReference type="NCBIfam" id="NF003301">
    <property type="entry name" value="PRK04301.1"/>
    <property type="match status" value="1"/>
</dbReference>
<comment type="function">
    <text evidence="8">Binds to single and double-stranded DNA and exhibits DNA-dependent ATPase activity. Underwinds duplex DNA.</text>
</comment>
<dbReference type="PANTHER" id="PTHR22942:SF39">
    <property type="entry name" value="DNA REPAIR PROTEIN RAD51 HOMOLOG 1"/>
    <property type="match status" value="1"/>
</dbReference>
<dbReference type="GO" id="GO:0042148">
    <property type="term" value="P:DNA strand invasion"/>
    <property type="evidence" value="ECO:0007669"/>
    <property type="project" value="TreeGrafter"/>
</dbReference>
<comment type="similarity">
    <text evidence="2 8">Belongs to the RecA family. RAD51 subfamily.</text>
</comment>
<dbReference type="PANTHER" id="PTHR22942">
    <property type="entry name" value="RECA/RAD51/RADA DNA STRAND-PAIRING FAMILY MEMBER"/>
    <property type="match status" value="1"/>
</dbReference>
<dbReference type="InterPro" id="IPR011941">
    <property type="entry name" value="DNA_recomb/repair_Rad51"/>
</dbReference>
<gene>
    <name evidence="12" type="ORF">WR25_10065</name>
</gene>
<dbReference type="CDD" id="cd19513">
    <property type="entry name" value="Rad51"/>
    <property type="match status" value="1"/>
</dbReference>